<protein>
    <recommendedName>
        <fullName evidence="3">Nuclease HARBI1</fullName>
    </recommendedName>
</protein>
<evidence type="ECO:0008006" key="3">
    <source>
        <dbReference type="Google" id="ProtNLM"/>
    </source>
</evidence>
<dbReference type="AlphaFoldDB" id="A0AAV3RFD4"/>
<name>A0AAV3RFD4_LITER</name>
<dbReference type="EMBL" id="BAABME010026433">
    <property type="protein sequence ID" value="GAA0173901.1"/>
    <property type="molecule type" value="Genomic_DNA"/>
</dbReference>
<evidence type="ECO:0000313" key="2">
    <source>
        <dbReference type="Proteomes" id="UP001454036"/>
    </source>
</evidence>
<comment type="caution">
    <text evidence="1">The sequence shown here is derived from an EMBL/GenBank/DDBJ whole genome shotgun (WGS) entry which is preliminary data.</text>
</comment>
<sequence>MHQKVFMRIVNDLSSEYQHFSLRHDAAKSVGLSPIQKCTAGIRMFAYGMPGDACDEYVKISASTIIEFLKQFCKEVIHLYEGIYLRKPNAEDLERLLRVVEDHGFPGMISSIDCMHWEWRNYPVGWQGQFRGGHHGAATIILEAVASFDIWHAFFGLPSTLNDINVLDRSPVFDFRARWPTFIQSIRNPQGEMEKLFMERHETYRKHVERAFGVLQSRFQIIQESARLWDLDDLSTIMRTCIILHNMIVEDERATYGYNQGVVDYEQPKIDRSSSAFQYTTNNDLIPHIWQNFGFNQI</sequence>
<proteinExistence type="predicted"/>
<dbReference type="Proteomes" id="UP001454036">
    <property type="component" value="Unassembled WGS sequence"/>
</dbReference>
<accession>A0AAV3RFD4</accession>
<keyword evidence="2" id="KW-1185">Reference proteome</keyword>
<evidence type="ECO:0000313" key="1">
    <source>
        <dbReference type="EMBL" id="GAA0173901.1"/>
    </source>
</evidence>
<gene>
    <name evidence="1" type="ORF">LIER_41619</name>
</gene>
<reference evidence="1 2" key="1">
    <citation type="submission" date="2024-01" db="EMBL/GenBank/DDBJ databases">
        <title>The complete chloroplast genome sequence of Lithospermum erythrorhizon: insights into the phylogenetic relationship among Boraginaceae species and the maternal lineages of purple gromwells.</title>
        <authorList>
            <person name="Okada T."/>
            <person name="Watanabe K."/>
        </authorList>
    </citation>
    <scope>NUCLEOTIDE SEQUENCE [LARGE SCALE GENOMIC DNA]</scope>
</reference>
<dbReference type="PANTHER" id="PTHR47150">
    <property type="entry name" value="OS12G0169200 PROTEIN"/>
    <property type="match status" value="1"/>
</dbReference>
<dbReference type="InterPro" id="IPR006912">
    <property type="entry name" value="Harbinger_derived_prot"/>
</dbReference>
<organism evidence="1 2">
    <name type="scientific">Lithospermum erythrorhizon</name>
    <name type="common">Purple gromwell</name>
    <name type="synonym">Lithospermum officinale var. erythrorhizon</name>
    <dbReference type="NCBI Taxonomy" id="34254"/>
    <lineage>
        <taxon>Eukaryota</taxon>
        <taxon>Viridiplantae</taxon>
        <taxon>Streptophyta</taxon>
        <taxon>Embryophyta</taxon>
        <taxon>Tracheophyta</taxon>
        <taxon>Spermatophyta</taxon>
        <taxon>Magnoliopsida</taxon>
        <taxon>eudicotyledons</taxon>
        <taxon>Gunneridae</taxon>
        <taxon>Pentapetalae</taxon>
        <taxon>asterids</taxon>
        <taxon>lamiids</taxon>
        <taxon>Boraginales</taxon>
        <taxon>Boraginaceae</taxon>
        <taxon>Boraginoideae</taxon>
        <taxon>Lithospermeae</taxon>
        <taxon>Lithospermum</taxon>
    </lineage>
</organism>
<dbReference type="Pfam" id="PF04827">
    <property type="entry name" value="Plant_tran"/>
    <property type="match status" value="2"/>
</dbReference>
<dbReference type="PANTHER" id="PTHR47150:SF5">
    <property type="entry name" value="OS07G0546750 PROTEIN"/>
    <property type="match status" value="1"/>
</dbReference>